<gene>
    <name evidence="1" type="ORF">BFF78_23085</name>
</gene>
<accession>A0A1D7YD70</accession>
<dbReference type="EMBL" id="CP017248">
    <property type="protein sequence ID" value="AOR33565.1"/>
    <property type="molecule type" value="Genomic_DNA"/>
</dbReference>
<sequence>MTVTLLDRLAADDYPTIWFRQADDVDITSCSDLLDDFLTTINTMEHEYRRALANLYGAF</sequence>
<dbReference type="RefSeq" id="WP_069780136.1">
    <property type="nucleotide sequence ID" value="NZ_CP017248.1"/>
</dbReference>
<proteinExistence type="predicted"/>
<name>A0A1D7YD70_9ACTN</name>
<dbReference type="KEGG" id="spun:BFF78_23085"/>
<evidence type="ECO:0000313" key="2">
    <source>
        <dbReference type="Proteomes" id="UP000094960"/>
    </source>
</evidence>
<organism evidence="1 2">
    <name type="scientific">Streptomyces fodineus</name>
    <dbReference type="NCBI Taxonomy" id="1904616"/>
    <lineage>
        <taxon>Bacteria</taxon>
        <taxon>Bacillati</taxon>
        <taxon>Actinomycetota</taxon>
        <taxon>Actinomycetes</taxon>
        <taxon>Kitasatosporales</taxon>
        <taxon>Streptomycetaceae</taxon>
        <taxon>Streptomyces</taxon>
    </lineage>
</organism>
<protein>
    <submittedName>
        <fullName evidence="1">Uncharacterized protein</fullName>
    </submittedName>
</protein>
<evidence type="ECO:0000313" key="1">
    <source>
        <dbReference type="EMBL" id="AOR33565.1"/>
    </source>
</evidence>
<dbReference type="Proteomes" id="UP000094960">
    <property type="component" value="Chromosome"/>
</dbReference>
<reference evidence="2" key="1">
    <citation type="submission" date="2016-09" db="EMBL/GenBank/DDBJ databases">
        <title>Streptomyces puniciscabiei strain:TW1S1 Genome sequencing and assembly.</title>
        <authorList>
            <person name="Kim M.-K."/>
            <person name="Kim S.B."/>
        </authorList>
    </citation>
    <scope>NUCLEOTIDE SEQUENCE [LARGE SCALE GENOMIC DNA]</scope>
    <source>
        <strain evidence="2">TW1S1</strain>
    </source>
</reference>
<dbReference type="AlphaFoldDB" id="A0A1D7YD70"/>
<keyword evidence="2" id="KW-1185">Reference proteome</keyword>